<dbReference type="EMBL" id="FOVH01000007">
    <property type="protein sequence ID" value="SFO54009.1"/>
    <property type="molecule type" value="Genomic_DNA"/>
</dbReference>
<proteinExistence type="predicted"/>
<dbReference type="Proteomes" id="UP000183413">
    <property type="component" value="Unassembled WGS sequence"/>
</dbReference>
<dbReference type="AlphaFoldDB" id="A0A1I5I0V2"/>
<evidence type="ECO:0000313" key="2">
    <source>
        <dbReference type="EMBL" id="SFO54009.1"/>
    </source>
</evidence>
<feature type="domain" description="Hydantoinase A/oxoprolinase" evidence="1">
    <location>
        <begin position="2"/>
        <end position="40"/>
    </location>
</feature>
<evidence type="ECO:0000259" key="1">
    <source>
        <dbReference type="Pfam" id="PF01968"/>
    </source>
</evidence>
<reference evidence="2 3" key="1">
    <citation type="submission" date="2016-10" db="EMBL/GenBank/DDBJ databases">
        <authorList>
            <person name="de Groot N.N."/>
        </authorList>
    </citation>
    <scope>NUCLEOTIDE SEQUENCE [LARGE SCALE GENOMIC DNA]</scope>
    <source>
        <strain evidence="2 3">DSM 43067</strain>
    </source>
</reference>
<accession>A0A1I5I0V2</accession>
<dbReference type="InParanoid" id="A0A1I5I0V2"/>
<keyword evidence="3" id="KW-1185">Reference proteome</keyword>
<evidence type="ECO:0000313" key="3">
    <source>
        <dbReference type="Proteomes" id="UP000183413"/>
    </source>
</evidence>
<protein>
    <submittedName>
        <fullName evidence="2">Hydantoinase/oxoprolinase</fullName>
    </submittedName>
</protein>
<dbReference type="STRING" id="1993.SAMN04489713_10747"/>
<dbReference type="GO" id="GO:0016787">
    <property type="term" value="F:hydrolase activity"/>
    <property type="evidence" value="ECO:0007669"/>
    <property type="project" value="InterPro"/>
</dbReference>
<organism evidence="2 3">
    <name type="scientific">Actinomadura madurae</name>
    <dbReference type="NCBI Taxonomy" id="1993"/>
    <lineage>
        <taxon>Bacteria</taxon>
        <taxon>Bacillati</taxon>
        <taxon>Actinomycetota</taxon>
        <taxon>Actinomycetes</taxon>
        <taxon>Streptosporangiales</taxon>
        <taxon>Thermomonosporaceae</taxon>
        <taxon>Actinomadura</taxon>
    </lineage>
</organism>
<gene>
    <name evidence="2" type="ORF">SAMN04489713_10747</name>
</gene>
<dbReference type="InterPro" id="IPR002821">
    <property type="entry name" value="Hydantoinase_A"/>
</dbReference>
<dbReference type="Pfam" id="PF01968">
    <property type="entry name" value="Hydantoinase_A"/>
    <property type="match status" value="1"/>
</dbReference>
<name>A0A1I5I0V2_9ACTN</name>
<sequence length="46" mass="4710">MDEAKAFPVKLLESGPAAGAIAAAYVARTIGEDKIIAFDVAAPPPR</sequence>